<organism evidence="1 2">
    <name type="scientific">Euplotes crassus</name>
    <dbReference type="NCBI Taxonomy" id="5936"/>
    <lineage>
        <taxon>Eukaryota</taxon>
        <taxon>Sar</taxon>
        <taxon>Alveolata</taxon>
        <taxon>Ciliophora</taxon>
        <taxon>Intramacronucleata</taxon>
        <taxon>Spirotrichea</taxon>
        <taxon>Hypotrichia</taxon>
        <taxon>Euplotida</taxon>
        <taxon>Euplotidae</taxon>
        <taxon>Moneuplotes</taxon>
    </lineage>
</organism>
<dbReference type="EMBL" id="CAMPGE010016760">
    <property type="protein sequence ID" value="CAI2375297.1"/>
    <property type="molecule type" value="Genomic_DNA"/>
</dbReference>
<evidence type="ECO:0000313" key="1">
    <source>
        <dbReference type="EMBL" id="CAI2375297.1"/>
    </source>
</evidence>
<evidence type="ECO:0000313" key="2">
    <source>
        <dbReference type="Proteomes" id="UP001295684"/>
    </source>
</evidence>
<comment type="caution">
    <text evidence="1">The sequence shown here is derived from an EMBL/GenBank/DDBJ whole genome shotgun (WGS) entry which is preliminary data.</text>
</comment>
<dbReference type="AlphaFoldDB" id="A0AAD1XMB5"/>
<accession>A0AAD1XMB5</accession>
<reference evidence="1" key="1">
    <citation type="submission" date="2023-07" db="EMBL/GenBank/DDBJ databases">
        <authorList>
            <consortium name="AG Swart"/>
            <person name="Singh M."/>
            <person name="Singh A."/>
            <person name="Seah K."/>
            <person name="Emmerich C."/>
        </authorList>
    </citation>
    <scope>NUCLEOTIDE SEQUENCE</scope>
    <source>
        <strain evidence="1">DP1</strain>
    </source>
</reference>
<protein>
    <submittedName>
        <fullName evidence="1">Uncharacterized protein</fullName>
    </submittedName>
</protein>
<sequence>MKLDLKIPSLIISDLKSSECITLALCPCFRYSGFVNTSLLMHLLFENLNPKSWKTLYIPFNTNIRLHICMRRSFSQFFANKLVIEYGKIDIFNNAINLVKLTNQGKYTNLYCV</sequence>
<proteinExistence type="predicted"/>
<name>A0AAD1XMB5_EUPCR</name>
<dbReference type="Proteomes" id="UP001295684">
    <property type="component" value="Unassembled WGS sequence"/>
</dbReference>
<gene>
    <name evidence="1" type="ORF">ECRASSUSDP1_LOCUS16659</name>
</gene>
<keyword evidence="2" id="KW-1185">Reference proteome</keyword>